<feature type="domain" description="Protein translocase subunit SecDF P1" evidence="11">
    <location>
        <begin position="60"/>
        <end position="118"/>
    </location>
</feature>
<dbReference type="Pfam" id="PF21760">
    <property type="entry name" value="SecD_1st"/>
    <property type="match status" value="1"/>
</dbReference>
<feature type="domain" description="SecDF P1 head subdomain" evidence="12">
    <location>
        <begin position="120"/>
        <end position="215"/>
    </location>
</feature>
<dbReference type="EMBL" id="JACHHI010000007">
    <property type="protein sequence ID" value="MBB6478258.1"/>
    <property type="molecule type" value="Genomic_DNA"/>
</dbReference>
<dbReference type="NCBIfam" id="TIGR00916">
    <property type="entry name" value="2A0604s01"/>
    <property type="match status" value="1"/>
</dbReference>
<dbReference type="InterPro" id="IPR022813">
    <property type="entry name" value="SecD/SecF_arch_bac"/>
</dbReference>
<keyword evidence="6 9" id="KW-1133">Transmembrane helix</keyword>
<feature type="transmembrane region" description="Helical" evidence="9">
    <location>
        <begin position="261"/>
        <end position="281"/>
    </location>
</feature>
<evidence type="ECO:0000256" key="3">
    <source>
        <dbReference type="ARBA" id="ARBA00022475"/>
    </source>
</evidence>
<evidence type="ECO:0000256" key="8">
    <source>
        <dbReference type="ARBA" id="ARBA00023136"/>
    </source>
</evidence>
<dbReference type="Proteomes" id="UP000591941">
    <property type="component" value="Unassembled WGS sequence"/>
</dbReference>
<organism evidence="13 14">
    <name type="scientific">Negativicoccus succinicivorans</name>
    <dbReference type="NCBI Taxonomy" id="620903"/>
    <lineage>
        <taxon>Bacteria</taxon>
        <taxon>Bacillati</taxon>
        <taxon>Bacillota</taxon>
        <taxon>Negativicutes</taxon>
        <taxon>Veillonellales</taxon>
        <taxon>Veillonellaceae</taxon>
        <taxon>Negativicoccus</taxon>
    </lineage>
</organism>
<feature type="transmembrane region" description="Helical" evidence="9">
    <location>
        <begin position="287"/>
        <end position="311"/>
    </location>
</feature>
<evidence type="ECO:0000256" key="7">
    <source>
        <dbReference type="ARBA" id="ARBA00023010"/>
    </source>
</evidence>
<dbReference type="OrthoDB" id="9805019at2"/>
<feature type="transmembrane region" description="Helical" evidence="9">
    <location>
        <begin position="332"/>
        <end position="354"/>
    </location>
</feature>
<dbReference type="SUPFAM" id="SSF82866">
    <property type="entry name" value="Multidrug efflux transporter AcrB transmembrane domain"/>
    <property type="match status" value="1"/>
</dbReference>
<dbReference type="HAMAP" id="MF_01463_B">
    <property type="entry name" value="SecD_B"/>
    <property type="match status" value="1"/>
</dbReference>
<dbReference type="Pfam" id="PF07549">
    <property type="entry name" value="Sec_GG"/>
    <property type="match status" value="1"/>
</dbReference>
<comment type="subunit">
    <text evidence="9">Forms a complex with SecF. Part of the essential Sec protein translocation apparatus which comprises SecA, SecYEG and auxiliary proteins SecDF. Other proteins may also be involved.</text>
</comment>
<dbReference type="InterPro" id="IPR048634">
    <property type="entry name" value="SecD_SecF_C"/>
</dbReference>
<evidence type="ECO:0000313" key="14">
    <source>
        <dbReference type="Proteomes" id="UP000591941"/>
    </source>
</evidence>
<comment type="subcellular location">
    <subcellularLocation>
        <location evidence="1 9">Cell membrane</location>
        <topology evidence="1 9">Multi-pass membrane protein</topology>
    </subcellularLocation>
</comment>
<evidence type="ECO:0000313" key="13">
    <source>
        <dbReference type="EMBL" id="MBB6478258.1"/>
    </source>
</evidence>
<evidence type="ECO:0000256" key="5">
    <source>
        <dbReference type="ARBA" id="ARBA00022927"/>
    </source>
</evidence>
<gene>
    <name evidence="9" type="primary">secD</name>
    <name evidence="13" type="ORF">HNR45_001329</name>
</gene>
<evidence type="ECO:0000259" key="10">
    <source>
        <dbReference type="Pfam" id="PF02355"/>
    </source>
</evidence>
<evidence type="ECO:0000256" key="4">
    <source>
        <dbReference type="ARBA" id="ARBA00022692"/>
    </source>
</evidence>
<evidence type="ECO:0000256" key="2">
    <source>
        <dbReference type="ARBA" id="ARBA00022448"/>
    </source>
</evidence>
<keyword evidence="8 9" id="KW-0472">Membrane</keyword>
<keyword evidence="2 9" id="KW-0813">Transport</keyword>
<dbReference type="InterPro" id="IPR055344">
    <property type="entry name" value="SecD_SecF_C_bact"/>
</dbReference>
<sequence length="408" mass="44149">MRINELLKFLLAIAVIIGLFVFKVGDLAGSIKQGLDLQGGTHIVLEAKDMPEHVVTDQDVEQVVKIMERRINEMGLTEPIIQREGSRRIIIELPGERDPEQAIKTIGKTAILQFKDEDGNVRLSGEDLATAKEELGQGNKPLVAIEFNDQGAKKFGDLTTQNVGRHIAIVLDGEVLTNPVVNEPILGGKAVITGNRSLEEAKDLAILLRSGALPVKVDVMEVRTVGPSLGQDSKDKSVMAFAIGLSLITLFMLLIYRVNGFIANVALLVYVLLLLLILKLLHATLTLPGIAGIILSIGMAVDANILIFERFKEEIAAGKVLRLAIQAGFKRAFATIFDANMTVMITALILFVLGSGTIKGFAITLGLGVLVSMFTAITVSRTLLMMLINANIVHNPWLFGARKGGYAK</sequence>
<protein>
    <recommendedName>
        <fullName evidence="9">Protein translocase subunit SecD</fullName>
    </recommendedName>
</protein>
<dbReference type="GO" id="GO:0005886">
    <property type="term" value="C:plasma membrane"/>
    <property type="evidence" value="ECO:0007669"/>
    <property type="project" value="UniProtKB-SubCell"/>
</dbReference>
<dbReference type="InterPro" id="IPR001036">
    <property type="entry name" value="Acrflvin-R"/>
</dbReference>
<evidence type="ECO:0000256" key="6">
    <source>
        <dbReference type="ARBA" id="ARBA00022989"/>
    </source>
</evidence>
<feature type="transmembrane region" description="Helical" evidence="9">
    <location>
        <begin position="7"/>
        <end position="25"/>
    </location>
</feature>
<accession>A0A841R662</accession>
<dbReference type="PRINTS" id="PR00702">
    <property type="entry name" value="ACRIFLAVINRP"/>
</dbReference>
<keyword evidence="3 9" id="KW-1003">Cell membrane</keyword>
<dbReference type="InterPro" id="IPR022646">
    <property type="entry name" value="SecD/SecF_CS"/>
</dbReference>
<dbReference type="PANTHER" id="PTHR30081:SF1">
    <property type="entry name" value="PROTEIN TRANSLOCASE SUBUNIT SECD"/>
    <property type="match status" value="1"/>
</dbReference>
<dbReference type="Pfam" id="PF02355">
    <property type="entry name" value="SecD_SecF_C"/>
    <property type="match status" value="1"/>
</dbReference>
<keyword evidence="14" id="KW-1185">Reference proteome</keyword>
<evidence type="ECO:0000259" key="11">
    <source>
        <dbReference type="Pfam" id="PF21760"/>
    </source>
</evidence>
<dbReference type="NCBIfam" id="TIGR01129">
    <property type="entry name" value="secD"/>
    <property type="match status" value="1"/>
</dbReference>
<dbReference type="GO" id="GO:0065002">
    <property type="term" value="P:intracellular protein transmembrane transport"/>
    <property type="evidence" value="ECO:0007669"/>
    <property type="project" value="UniProtKB-UniRule"/>
</dbReference>
<evidence type="ECO:0000256" key="9">
    <source>
        <dbReference type="HAMAP-Rule" id="MF_01463"/>
    </source>
</evidence>
<dbReference type="InterPro" id="IPR048631">
    <property type="entry name" value="SecD_1st"/>
</dbReference>
<dbReference type="RefSeq" id="WP_034440837.1">
    <property type="nucleotide sequence ID" value="NZ_CABWNB010000005.1"/>
</dbReference>
<keyword evidence="5 9" id="KW-0653">Protein transport</keyword>
<feature type="transmembrane region" description="Helical" evidence="9">
    <location>
        <begin position="360"/>
        <end position="379"/>
    </location>
</feature>
<name>A0A841R662_9FIRM</name>
<comment type="caution">
    <text evidence="13">The sequence shown here is derived from an EMBL/GenBank/DDBJ whole genome shotgun (WGS) entry which is preliminary data.</text>
</comment>
<keyword evidence="7 9" id="KW-0811">Translocation</keyword>
<dbReference type="InterPro" id="IPR054384">
    <property type="entry name" value="SecDF_P1_head"/>
</dbReference>
<dbReference type="GO" id="GO:0015450">
    <property type="term" value="F:protein-transporting ATPase activity"/>
    <property type="evidence" value="ECO:0007669"/>
    <property type="project" value="InterPro"/>
</dbReference>
<dbReference type="FunFam" id="1.20.1640.10:FF:000004">
    <property type="entry name" value="Protein translocase subunit SecD"/>
    <property type="match status" value="1"/>
</dbReference>
<dbReference type="AlphaFoldDB" id="A0A841R662"/>
<feature type="domain" description="Protein export membrane protein SecD/SecF C-terminal" evidence="10">
    <location>
        <begin position="217"/>
        <end position="388"/>
    </location>
</feature>
<dbReference type="PANTHER" id="PTHR30081">
    <property type="entry name" value="PROTEIN-EXPORT MEMBRANE PROTEIN SEC"/>
    <property type="match status" value="1"/>
</dbReference>
<dbReference type="GO" id="GO:0043952">
    <property type="term" value="P:protein transport by the Sec complex"/>
    <property type="evidence" value="ECO:0007669"/>
    <property type="project" value="UniProtKB-UniRule"/>
</dbReference>
<evidence type="ECO:0000256" key="1">
    <source>
        <dbReference type="ARBA" id="ARBA00004651"/>
    </source>
</evidence>
<feature type="transmembrane region" description="Helical" evidence="9">
    <location>
        <begin position="238"/>
        <end position="256"/>
    </location>
</feature>
<keyword evidence="4 9" id="KW-0812">Transmembrane</keyword>
<dbReference type="Gene3D" id="3.30.1360.200">
    <property type="match status" value="1"/>
</dbReference>
<dbReference type="Gene3D" id="1.20.1640.10">
    <property type="entry name" value="Multidrug efflux transporter AcrB transmembrane domain"/>
    <property type="match status" value="1"/>
</dbReference>
<dbReference type="InterPro" id="IPR005791">
    <property type="entry name" value="SecD"/>
</dbReference>
<dbReference type="GO" id="GO:0006605">
    <property type="term" value="P:protein targeting"/>
    <property type="evidence" value="ECO:0007669"/>
    <property type="project" value="UniProtKB-UniRule"/>
</dbReference>
<comment type="similarity">
    <text evidence="9">Belongs to the SecD/SecF family. SecD subfamily.</text>
</comment>
<comment type="function">
    <text evidence="9">Part of the Sec protein translocase complex. Interacts with the SecYEG preprotein conducting channel. SecDF uses the proton motive force (PMF) to complete protein translocation after the ATP-dependent function of SecA.</text>
</comment>
<dbReference type="Pfam" id="PF22599">
    <property type="entry name" value="SecDF_P1_head"/>
    <property type="match status" value="1"/>
</dbReference>
<proteinExistence type="inferred from homology"/>
<dbReference type="GeneID" id="93486583"/>
<evidence type="ECO:0000259" key="12">
    <source>
        <dbReference type="Pfam" id="PF22599"/>
    </source>
</evidence>
<reference evidence="13 14" key="1">
    <citation type="submission" date="2020-08" db="EMBL/GenBank/DDBJ databases">
        <title>Genomic Encyclopedia of Type Strains, Phase IV (KMG-IV): sequencing the most valuable type-strain genomes for metagenomic binning, comparative biology and taxonomic classification.</title>
        <authorList>
            <person name="Goeker M."/>
        </authorList>
    </citation>
    <scope>NUCLEOTIDE SEQUENCE [LARGE SCALE GENOMIC DNA]</scope>
    <source>
        <strain evidence="13 14">DSM 21255</strain>
    </source>
</reference>